<dbReference type="SUPFAM" id="SSF54786">
    <property type="entry name" value="YcfA/nrd intein domain"/>
    <property type="match status" value="1"/>
</dbReference>
<evidence type="ECO:0000313" key="8">
    <source>
        <dbReference type="EMBL" id="MBC1190641.1"/>
    </source>
</evidence>
<evidence type="ECO:0000256" key="3">
    <source>
        <dbReference type="ARBA" id="ARBA00022722"/>
    </source>
</evidence>
<dbReference type="AlphaFoldDB" id="A0A841UI65"/>
<keyword evidence="7" id="KW-0346">Stress response</keyword>
<evidence type="ECO:0000256" key="4">
    <source>
        <dbReference type="ARBA" id="ARBA00022759"/>
    </source>
</evidence>
<dbReference type="GO" id="GO:0016787">
    <property type="term" value="F:hydrolase activity"/>
    <property type="evidence" value="ECO:0007669"/>
    <property type="project" value="UniProtKB-KW"/>
</dbReference>
<dbReference type="InterPro" id="IPR038570">
    <property type="entry name" value="HicA_sf"/>
</dbReference>
<dbReference type="Proteomes" id="UP000551499">
    <property type="component" value="Unassembled WGS sequence"/>
</dbReference>
<name>A0A841UI65_MICAE</name>
<dbReference type="InterPro" id="IPR012933">
    <property type="entry name" value="HicA_mRNA_interferase"/>
</dbReference>
<evidence type="ECO:0000256" key="1">
    <source>
        <dbReference type="ARBA" id="ARBA00006620"/>
    </source>
</evidence>
<keyword evidence="6" id="KW-0694">RNA-binding</keyword>
<keyword evidence="4" id="KW-0255">Endonuclease</keyword>
<reference evidence="8 9" key="1">
    <citation type="submission" date="2020-07" db="EMBL/GenBank/DDBJ databases">
        <title>Genomes of two Microcystis aeruginosa (Cyanobacteria) strains from Florida (USA) with disparate toxicogenic potential.</title>
        <authorList>
            <person name="Lefler F.W."/>
            <person name="Barbosa M."/>
            <person name="Berthold D.E."/>
            <person name="Laughinghouse H.D. IV."/>
        </authorList>
    </citation>
    <scope>NUCLEOTIDE SEQUENCE [LARGE SCALE GENOMIC DNA]</scope>
    <source>
        <strain evidence="8 9">BLCCF108</strain>
    </source>
</reference>
<dbReference type="GO" id="GO:0003729">
    <property type="term" value="F:mRNA binding"/>
    <property type="evidence" value="ECO:0007669"/>
    <property type="project" value="InterPro"/>
</dbReference>
<evidence type="ECO:0000256" key="7">
    <source>
        <dbReference type="ARBA" id="ARBA00023016"/>
    </source>
</evidence>
<protein>
    <submittedName>
        <fullName evidence="8">Type II toxin-antitoxin system HicA family toxin</fullName>
    </submittedName>
</protein>
<accession>A0A841UI65</accession>
<dbReference type="Gene3D" id="3.30.920.30">
    <property type="entry name" value="Hypothetical protein"/>
    <property type="match status" value="1"/>
</dbReference>
<organism evidence="8 9">
    <name type="scientific">Microcystis aeruginosa BLCC-F108</name>
    <dbReference type="NCBI Taxonomy" id="2755317"/>
    <lineage>
        <taxon>Bacteria</taxon>
        <taxon>Bacillati</taxon>
        <taxon>Cyanobacteriota</taxon>
        <taxon>Cyanophyceae</taxon>
        <taxon>Oscillatoriophycideae</taxon>
        <taxon>Chroococcales</taxon>
        <taxon>Microcystaceae</taxon>
        <taxon>Microcystis</taxon>
    </lineage>
</organism>
<comment type="caution">
    <text evidence="8">The sequence shown here is derived from an EMBL/GenBank/DDBJ whole genome shotgun (WGS) entry which is preliminary data.</text>
</comment>
<gene>
    <name evidence="8" type="ORF">H0902_07360</name>
</gene>
<dbReference type="RefSeq" id="WP_072924632.1">
    <property type="nucleotide sequence ID" value="NZ_JACEGB010000129.1"/>
</dbReference>
<evidence type="ECO:0000256" key="6">
    <source>
        <dbReference type="ARBA" id="ARBA00022884"/>
    </source>
</evidence>
<sequence length="72" mass="8240">MPYFGATSRSNLISALHKAGFQGSYTGKRHQFMEKNGLRVRLPNPHQSDISINLLSRILKQAQISKDEWEKL</sequence>
<keyword evidence="2" id="KW-1277">Toxin-antitoxin system</keyword>
<dbReference type="GO" id="GO:0004519">
    <property type="term" value="F:endonuclease activity"/>
    <property type="evidence" value="ECO:0007669"/>
    <property type="project" value="UniProtKB-KW"/>
</dbReference>
<proteinExistence type="inferred from homology"/>
<evidence type="ECO:0000313" key="9">
    <source>
        <dbReference type="Proteomes" id="UP000551499"/>
    </source>
</evidence>
<dbReference type="EMBL" id="JACEGB010000129">
    <property type="protein sequence ID" value="MBC1190641.1"/>
    <property type="molecule type" value="Genomic_DNA"/>
</dbReference>
<keyword evidence="5" id="KW-0378">Hydrolase</keyword>
<evidence type="ECO:0000256" key="2">
    <source>
        <dbReference type="ARBA" id="ARBA00022649"/>
    </source>
</evidence>
<dbReference type="Pfam" id="PF07927">
    <property type="entry name" value="HicA_toxin"/>
    <property type="match status" value="1"/>
</dbReference>
<keyword evidence="3" id="KW-0540">Nuclease</keyword>
<evidence type="ECO:0000256" key="5">
    <source>
        <dbReference type="ARBA" id="ARBA00022801"/>
    </source>
</evidence>
<comment type="similarity">
    <text evidence="1">Belongs to the HicA mRNA interferase family.</text>
</comment>